<accession>A0ABP1DLI9</accession>
<reference evidence="2" key="1">
    <citation type="submission" date="2024-04" db="EMBL/GenBank/DDBJ databases">
        <authorList>
            <person name="Shaw F."/>
            <person name="Minotto A."/>
        </authorList>
    </citation>
    <scope>NUCLEOTIDE SEQUENCE [LARGE SCALE GENOMIC DNA]</scope>
</reference>
<organism evidence="1 2">
    <name type="scientific">Somion occarium</name>
    <dbReference type="NCBI Taxonomy" id="3059160"/>
    <lineage>
        <taxon>Eukaryota</taxon>
        <taxon>Fungi</taxon>
        <taxon>Dikarya</taxon>
        <taxon>Basidiomycota</taxon>
        <taxon>Agaricomycotina</taxon>
        <taxon>Agaricomycetes</taxon>
        <taxon>Polyporales</taxon>
        <taxon>Cerrenaceae</taxon>
        <taxon>Somion</taxon>
    </lineage>
</organism>
<protein>
    <submittedName>
        <fullName evidence="1">Uncharacterized protein</fullName>
    </submittedName>
</protein>
<sequence>HLPDLPAAPSKCISLCSLPPSYSRLPSTALRVSTLVLHRRLPSADHYDPLTLTFVSFLAVPHIYNGLLPSSAMATLAYAPSSYAMSAQSTPTSPQPYFAFAQIKGDVCLVQLSQPSSSLMFSDVRVFRHEFITIFRYSYSTTVHPTDIQVLELLDERCTLYEEEGETVSLSRDVMSRMQRLSAALTAPSIPTRMGHAYRRSQASAVRTSPMARIH</sequence>
<proteinExistence type="predicted"/>
<keyword evidence="2" id="KW-1185">Reference proteome</keyword>
<gene>
    <name evidence="1" type="ORF">GFSPODELE1_LOCUS6982</name>
</gene>
<evidence type="ECO:0000313" key="1">
    <source>
        <dbReference type="EMBL" id="CAL1708701.1"/>
    </source>
</evidence>
<name>A0ABP1DLI9_9APHY</name>
<feature type="non-terminal residue" evidence="1">
    <location>
        <position position="1"/>
    </location>
</feature>
<dbReference type="EMBL" id="OZ037948">
    <property type="protein sequence ID" value="CAL1708701.1"/>
    <property type="molecule type" value="Genomic_DNA"/>
</dbReference>
<dbReference type="Proteomes" id="UP001497453">
    <property type="component" value="Chromosome 5"/>
</dbReference>
<evidence type="ECO:0000313" key="2">
    <source>
        <dbReference type="Proteomes" id="UP001497453"/>
    </source>
</evidence>